<proteinExistence type="inferred from homology"/>
<feature type="binding site" evidence="7">
    <location>
        <position position="339"/>
    </location>
    <ligand>
        <name>3-phosphoshikimate</name>
        <dbReference type="ChEBI" id="CHEBI:145989"/>
    </ligand>
</feature>
<organism evidence="9">
    <name type="scientific">uncultured marine crenarchaeote KM3-153-F8</name>
    <dbReference type="NCBI Taxonomy" id="526665"/>
    <lineage>
        <taxon>Archaea</taxon>
        <taxon>Nitrososphaerota</taxon>
        <taxon>Nitrososphaeria</taxon>
        <taxon>Nitrosopumilales</taxon>
        <taxon>environmental samples</taxon>
    </lineage>
</organism>
<dbReference type="Gene3D" id="3.65.10.10">
    <property type="entry name" value="Enolpyruvate transferase domain"/>
    <property type="match status" value="2"/>
</dbReference>
<dbReference type="Pfam" id="PF00275">
    <property type="entry name" value="EPSP_synthase"/>
    <property type="match status" value="1"/>
</dbReference>
<feature type="binding site" evidence="7">
    <location>
        <position position="22"/>
    </location>
    <ligand>
        <name>3-phosphoshikimate</name>
        <dbReference type="ChEBI" id="CHEBI:145989"/>
    </ligand>
</feature>
<evidence type="ECO:0000256" key="2">
    <source>
        <dbReference type="ARBA" id="ARBA00009948"/>
    </source>
</evidence>
<dbReference type="CDD" id="cd01556">
    <property type="entry name" value="EPSP_synthase"/>
    <property type="match status" value="1"/>
</dbReference>
<dbReference type="InterPro" id="IPR001986">
    <property type="entry name" value="Enolpyruvate_Tfrase_dom"/>
</dbReference>
<keyword evidence="4 7" id="KW-0808">Transferase</keyword>
<comment type="subunit">
    <text evidence="7">Monomer.</text>
</comment>
<dbReference type="NCBIfam" id="TIGR01356">
    <property type="entry name" value="aroA"/>
    <property type="match status" value="1"/>
</dbReference>
<dbReference type="InterPro" id="IPR013792">
    <property type="entry name" value="RNA3'P_cycl/enolpyr_Trfase_a/b"/>
</dbReference>
<comment type="pathway">
    <text evidence="1">Metabolic intermediate biosynthesis; chorismate biosynthesis; chorismate from D-erythrose 4-phosphate and phosphoenolpyruvate: step 6/7.</text>
</comment>
<feature type="binding site" evidence="7">
    <location>
        <position position="385"/>
    </location>
    <ligand>
        <name>phosphoenolpyruvate</name>
        <dbReference type="ChEBI" id="CHEBI:58702"/>
    </ligand>
</feature>
<protein>
    <recommendedName>
        <fullName evidence="7">3-phosphoshikimate 1-carboxyvinyltransferase</fullName>
        <ecNumber evidence="7">2.5.1.19</ecNumber>
    </recommendedName>
    <alternativeName>
        <fullName evidence="7">5-enolpyruvylshikimate-3-phosphate synthase</fullName>
        <shortName evidence="7">EPSP synthase</shortName>
        <shortName evidence="7">EPSPS</shortName>
    </alternativeName>
</protein>
<reference evidence="9" key="1">
    <citation type="journal article" date="2008" name="ISME J.">
        <title>Hindsight in the relative abundance, metabolic potential and genome dynamics of uncultivated marine archaea from comparative metagenomic analyses of bathypelagic plankton of different oceanic regions.</title>
        <authorList>
            <person name="Martin-Cuadrado A.B."/>
            <person name="Rodriguez-Valera F."/>
            <person name="Moreira D."/>
            <person name="Alba J.C."/>
            <person name="Ivars-Martinez E."/>
            <person name="Henn M.R."/>
            <person name="Talla E."/>
            <person name="Lopez-Garcia P."/>
        </authorList>
    </citation>
    <scope>NUCLEOTIDE SEQUENCE</scope>
</reference>
<dbReference type="HAMAP" id="MF_00210">
    <property type="entry name" value="EPSP_synth"/>
    <property type="match status" value="1"/>
</dbReference>
<comment type="function">
    <text evidence="7">Catalyzes the transfer of the enolpyruvyl moiety of phosphoenolpyruvate (PEP) to the 5-hydroxyl of shikimate-3-phosphate (S3P) to produce enolpyruvyl shikimate-3-phosphate and inorganic phosphate.</text>
</comment>
<keyword evidence="7" id="KW-0963">Cytoplasm</keyword>
<evidence type="ECO:0000259" key="8">
    <source>
        <dbReference type="Pfam" id="PF00275"/>
    </source>
</evidence>
<dbReference type="GO" id="GO:0003866">
    <property type="term" value="F:3-phosphoshikimate 1-carboxyvinyltransferase activity"/>
    <property type="evidence" value="ECO:0007669"/>
    <property type="project" value="UniProtKB-UniRule"/>
</dbReference>
<accession>B3V664</accession>
<feature type="domain" description="Enolpyruvate transferase" evidence="8">
    <location>
        <begin position="7"/>
        <end position="419"/>
    </location>
</feature>
<dbReference type="EC" id="2.5.1.19" evidence="7"/>
<evidence type="ECO:0000256" key="4">
    <source>
        <dbReference type="ARBA" id="ARBA00022679"/>
    </source>
</evidence>
<evidence type="ECO:0000256" key="3">
    <source>
        <dbReference type="ARBA" id="ARBA00022605"/>
    </source>
</evidence>
<dbReference type="GO" id="GO:0009423">
    <property type="term" value="P:chorismate biosynthetic process"/>
    <property type="evidence" value="ECO:0007669"/>
    <property type="project" value="UniProtKB-UniRule"/>
</dbReference>
<feature type="binding site" evidence="7">
    <location>
        <position position="21"/>
    </location>
    <ligand>
        <name>phosphoenolpyruvate</name>
        <dbReference type="ChEBI" id="CHEBI:58702"/>
    </ligand>
</feature>
<comment type="similarity">
    <text evidence="2 7">Belongs to the EPSP synthase family.</text>
</comment>
<feature type="active site" description="Proton acceptor" evidence="7">
    <location>
        <position position="312"/>
    </location>
</feature>
<feature type="binding site" evidence="7">
    <location>
        <position position="167"/>
    </location>
    <ligand>
        <name>phosphoenolpyruvate</name>
        <dbReference type="ChEBI" id="CHEBI:58702"/>
    </ligand>
</feature>
<dbReference type="SUPFAM" id="SSF55205">
    <property type="entry name" value="EPT/RTPC-like"/>
    <property type="match status" value="1"/>
</dbReference>
<feature type="binding site" evidence="7">
    <location>
        <position position="167"/>
    </location>
    <ligand>
        <name>3-phosphoshikimate</name>
        <dbReference type="ChEBI" id="CHEBI:145989"/>
    </ligand>
</feature>
<feature type="binding site" evidence="7">
    <location>
        <position position="343"/>
    </location>
    <ligand>
        <name>phosphoenolpyruvate</name>
        <dbReference type="ChEBI" id="CHEBI:58702"/>
    </ligand>
</feature>
<dbReference type="PIRSF" id="PIRSF000505">
    <property type="entry name" value="EPSPS"/>
    <property type="match status" value="1"/>
</dbReference>
<comment type="catalytic activity">
    <reaction evidence="6">
        <text>3-phosphoshikimate + phosphoenolpyruvate = 5-O-(1-carboxyvinyl)-3-phosphoshikimate + phosphate</text>
        <dbReference type="Rhea" id="RHEA:21256"/>
        <dbReference type="ChEBI" id="CHEBI:43474"/>
        <dbReference type="ChEBI" id="CHEBI:57701"/>
        <dbReference type="ChEBI" id="CHEBI:58702"/>
        <dbReference type="ChEBI" id="CHEBI:145989"/>
        <dbReference type="EC" id="2.5.1.19"/>
    </reaction>
    <physiologicalReaction direction="left-to-right" evidence="6">
        <dbReference type="Rhea" id="RHEA:21257"/>
    </physiologicalReaction>
</comment>
<sequence length="429" mass="46053">MDSVKVKPSKLSGVIKPPTSKSYTHRALCLGLLSNSPTLIVNPLLSRDTHATLDSCIKFGAEINHLDSSLEFTPPSVLSNPGELNVENSGTTLRFLTSISALIPEGSTKLMGDSSIQKRPMQPLIDSLNDLGVSCRSLDNDGTPPILVEGGGIHGGHTEMFGSISSQFISSLLISCSNADNETTIKLIEPIVSEPYIDSTIFMISKFGGLVQRNNNVFKIEPSKYSCNNINIPSDFSAAAFLFAGALLSNGEVTVIMNGNDMPQADRNILNILSQMGAFVKIDSSEPNNSSFTISSDGSLNGGTFNLSSCPDLLPVVSVLSLISSESVKITGIEHTKYKESNRLKLVALELRKTGANVVESDDSLIIDAPNTIKSCKLNSHDDHRLFMAFSLIGLNSAEIEVVGLKSIDVSYPDFIEDLRSLSARLVLN</sequence>
<feature type="binding site" evidence="7">
    <location>
        <position position="165"/>
    </location>
    <ligand>
        <name>3-phosphoshikimate</name>
        <dbReference type="ChEBI" id="CHEBI:145989"/>
    </ligand>
</feature>
<keyword evidence="3 7" id="KW-0028">Amino-acid biosynthesis</keyword>
<dbReference type="PANTHER" id="PTHR21090">
    <property type="entry name" value="AROM/DEHYDROQUINATE SYNTHASE"/>
    <property type="match status" value="1"/>
</dbReference>
<dbReference type="AlphaFoldDB" id="B3V664"/>
<feature type="binding site" evidence="7">
    <location>
        <position position="26"/>
    </location>
    <ligand>
        <name>3-phosphoshikimate</name>
        <dbReference type="ChEBI" id="CHEBI:145989"/>
    </ligand>
</feature>
<evidence type="ECO:0000256" key="5">
    <source>
        <dbReference type="ARBA" id="ARBA00023141"/>
    </source>
</evidence>
<keyword evidence="5 7" id="KW-0057">Aromatic amino acid biosynthesis</keyword>
<dbReference type="UniPathway" id="UPA00053">
    <property type="reaction ID" value="UER00089"/>
</dbReference>
<feature type="binding site" evidence="7">
    <location>
        <position position="21"/>
    </location>
    <ligand>
        <name>3-phosphoshikimate</name>
        <dbReference type="ChEBI" id="CHEBI:145989"/>
    </ligand>
</feature>
<feature type="binding site" evidence="7">
    <location>
        <position position="166"/>
    </location>
    <ligand>
        <name>3-phosphoshikimate</name>
        <dbReference type="ChEBI" id="CHEBI:145989"/>
    </ligand>
</feature>
<feature type="binding site" evidence="7">
    <location>
        <position position="90"/>
    </location>
    <ligand>
        <name>phosphoenolpyruvate</name>
        <dbReference type="ChEBI" id="CHEBI:58702"/>
    </ligand>
</feature>
<dbReference type="GO" id="GO:0005737">
    <property type="term" value="C:cytoplasm"/>
    <property type="evidence" value="ECO:0007669"/>
    <property type="project" value="UniProtKB-SubCell"/>
</dbReference>
<dbReference type="GO" id="GO:0009073">
    <property type="term" value="P:aromatic amino acid family biosynthetic process"/>
    <property type="evidence" value="ECO:0007669"/>
    <property type="project" value="UniProtKB-KW"/>
</dbReference>
<dbReference type="InterPro" id="IPR006264">
    <property type="entry name" value="EPSP_synthase"/>
</dbReference>
<feature type="binding site" evidence="7">
    <location>
        <position position="119"/>
    </location>
    <ligand>
        <name>phosphoenolpyruvate</name>
        <dbReference type="ChEBI" id="CHEBI:58702"/>
    </ligand>
</feature>
<comment type="caution">
    <text evidence="7">Lacks conserved residue(s) required for the propagation of feature annotation.</text>
</comment>
<evidence type="ECO:0000256" key="1">
    <source>
        <dbReference type="ARBA" id="ARBA00004811"/>
    </source>
</evidence>
<dbReference type="InterPro" id="IPR036968">
    <property type="entry name" value="Enolpyruvate_Tfrase_sf"/>
</dbReference>
<evidence type="ECO:0000313" key="9">
    <source>
        <dbReference type="EMBL" id="ACF09788.1"/>
    </source>
</evidence>
<feature type="binding site" evidence="7">
    <location>
        <position position="193"/>
    </location>
    <ligand>
        <name>3-phosphoshikimate</name>
        <dbReference type="ChEBI" id="CHEBI:145989"/>
    </ligand>
</feature>
<comment type="subcellular location">
    <subcellularLocation>
        <location evidence="7">Cytoplasm</location>
    </subcellularLocation>
</comment>
<dbReference type="EMBL" id="EU686631">
    <property type="protein sequence ID" value="ACF09788.1"/>
    <property type="molecule type" value="Genomic_DNA"/>
</dbReference>
<evidence type="ECO:0000256" key="7">
    <source>
        <dbReference type="HAMAP-Rule" id="MF_00210"/>
    </source>
</evidence>
<feature type="binding site" evidence="7">
    <location>
        <position position="312"/>
    </location>
    <ligand>
        <name>3-phosphoshikimate</name>
        <dbReference type="ChEBI" id="CHEBI:145989"/>
    </ligand>
</feature>
<dbReference type="GO" id="GO:0008652">
    <property type="term" value="P:amino acid biosynthetic process"/>
    <property type="evidence" value="ECO:0007669"/>
    <property type="project" value="UniProtKB-KW"/>
</dbReference>
<dbReference type="PANTHER" id="PTHR21090:SF5">
    <property type="entry name" value="PENTAFUNCTIONAL AROM POLYPEPTIDE"/>
    <property type="match status" value="1"/>
</dbReference>
<gene>
    <name evidence="7" type="primary">aroA</name>
</gene>
<evidence type="ECO:0000256" key="6">
    <source>
        <dbReference type="ARBA" id="ARBA00044633"/>
    </source>
</evidence>
<reference evidence="9" key="2">
    <citation type="submission" date="2008-08" db="EMBL/GenBank/DDBJ databases">
        <authorList>
            <person name="Martin-Cuadrado A.-B."/>
            <person name="Rodriguez-Valera F."/>
            <person name="Moreira D."/>
            <person name="Alba J.-C."/>
            <person name="Ivars-Martinez E."/>
            <person name="Henn M.R."/>
            <person name="Talla E."/>
            <person name="Lopez-Garcia P."/>
        </authorList>
    </citation>
    <scope>NUCLEOTIDE SEQUENCE</scope>
</reference>
<name>B3V664_9ARCH</name>